<gene>
    <name evidence="1" type="ORF">CD178_03152</name>
</gene>
<dbReference type="AlphaFoldDB" id="A0A347WGA3"/>
<dbReference type="InterPro" id="IPR023393">
    <property type="entry name" value="START-like_dom_sf"/>
</dbReference>
<keyword evidence="1" id="KW-0614">Plasmid</keyword>
<protein>
    <submittedName>
        <fullName evidence="1">Polyketide cyclase / dehydrase and lipid transport</fullName>
    </submittedName>
</protein>
<dbReference type="Proteomes" id="UP000264120">
    <property type="component" value="Plasmid unnamed1"/>
</dbReference>
<proteinExistence type="predicted"/>
<dbReference type="EMBL" id="CP023037">
    <property type="protein sequence ID" value="AXY23896.1"/>
    <property type="molecule type" value="Genomic_DNA"/>
</dbReference>
<reference evidence="1 2" key="1">
    <citation type="submission" date="2017-08" db="EMBL/GenBank/DDBJ databases">
        <title>Complete genome sequence of Gluconacetobacter saccharivorans CV1 isolated from Fermented Vinegar.</title>
        <authorList>
            <person name="Kim S.-Y."/>
        </authorList>
    </citation>
    <scope>NUCLEOTIDE SEQUENCE [LARGE SCALE GENOMIC DNA]</scope>
    <source>
        <strain evidence="1 2">CV1</strain>
        <plasmid evidence="1 2">unnamed1</plasmid>
    </source>
</reference>
<evidence type="ECO:0000313" key="1">
    <source>
        <dbReference type="EMBL" id="AXY23896.1"/>
    </source>
</evidence>
<dbReference type="Pfam" id="PF10604">
    <property type="entry name" value="Polyketide_cyc2"/>
    <property type="match status" value="1"/>
</dbReference>
<dbReference type="PANTHER" id="PTHR39332:SF7">
    <property type="entry name" value="SRPBCC FAMILY PROTEIN"/>
    <property type="match status" value="1"/>
</dbReference>
<dbReference type="SUPFAM" id="SSF55961">
    <property type="entry name" value="Bet v1-like"/>
    <property type="match status" value="1"/>
</dbReference>
<keyword evidence="2" id="KW-1185">Reference proteome</keyword>
<dbReference type="InterPro" id="IPR019587">
    <property type="entry name" value="Polyketide_cyclase/dehydratase"/>
</dbReference>
<evidence type="ECO:0000313" key="2">
    <source>
        <dbReference type="Proteomes" id="UP000264120"/>
    </source>
</evidence>
<sequence>MSDPTDIRGGYSMIHVMASSVIPASVSSVWGLIRDFGSLGRWLPGVKSCVIEGDDPGDRVGAVRRLEMGDVGVIREQLLALSDMDHAVTFSIIESALPVRNYRSTIALLPVTDGNRTFIRWCGQFEAAAGHAAGMEARMPTHIYQPAFNRLTDIMTAAGTRS</sequence>
<organism evidence="1 2">
    <name type="scientific">Komagataeibacter saccharivorans</name>
    <dbReference type="NCBI Taxonomy" id="265959"/>
    <lineage>
        <taxon>Bacteria</taxon>
        <taxon>Pseudomonadati</taxon>
        <taxon>Pseudomonadota</taxon>
        <taxon>Alphaproteobacteria</taxon>
        <taxon>Acetobacterales</taxon>
        <taxon>Acetobacteraceae</taxon>
        <taxon>Komagataeibacter</taxon>
    </lineage>
</organism>
<name>A0A347WGA3_9PROT</name>
<dbReference type="PANTHER" id="PTHR39332">
    <property type="entry name" value="BLL4707 PROTEIN"/>
    <property type="match status" value="1"/>
</dbReference>
<dbReference type="KEGG" id="ksc:CD178_03152"/>
<accession>A0A347WGA3</accession>
<geneLocation type="plasmid" evidence="1 2">
    <name>unnamed1</name>
</geneLocation>
<dbReference type="Gene3D" id="3.30.530.20">
    <property type="match status" value="1"/>
</dbReference>
<dbReference type="CDD" id="cd07821">
    <property type="entry name" value="PYR_PYL_RCAR_like"/>
    <property type="match status" value="1"/>
</dbReference>